<evidence type="ECO:0000256" key="11">
    <source>
        <dbReference type="ARBA" id="ARBA00039461"/>
    </source>
</evidence>
<evidence type="ECO:0000256" key="3">
    <source>
        <dbReference type="ARBA" id="ARBA00022741"/>
    </source>
</evidence>
<dbReference type="InterPro" id="IPR010737">
    <property type="entry name" value="4-carb_acid_sugar_kinase_N"/>
</dbReference>
<dbReference type="SUPFAM" id="SSF142764">
    <property type="entry name" value="YgbK-like"/>
    <property type="match status" value="1"/>
</dbReference>
<evidence type="ECO:0000256" key="4">
    <source>
        <dbReference type="ARBA" id="ARBA00022777"/>
    </source>
</evidence>
<evidence type="ECO:0000256" key="1">
    <source>
        <dbReference type="ARBA" id="ARBA00005715"/>
    </source>
</evidence>
<evidence type="ECO:0000256" key="10">
    <source>
        <dbReference type="ARBA" id="ARBA00039095"/>
    </source>
</evidence>
<organism evidence="15 16">
    <name type="scientific">Actinopolyspora saharensis</name>
    <dbReference type="NCBI Taxonomy" id="995062"/>
    <lineage>
        <taxon>Bacteria</taxon>
        <taxon>Bacillati</taxon>
        <taxon>Actinomycetota</taxon>
        <taxon>Actinomycetes</taxon>
        <taxon>Actinopolysporales</taxon>
        <taxon>Actinopolysporaceae</taxon>
        <taxon>Actinopolyspora</taxon>
    </lineage>
</organism>
<feature type="domain" description="Four-carbon acid sugar kinase N-terminal" evidence="13">
    <location>
        <begin position="5"/>
        <end position="229"/>
    </location>
</feature>
<gene>
    <name evidence="15" type="ORF">SAMN04489718_0687</name>
</gene>
<evidence type="ECO:0000256" key="7">
    <source>
        <dbReference type="ARBA" id="ARBA00035898"/>
    </source>
</evidence>
<dbReference type="EMBL" id="FNKO01000001">
    <property type="protein sequence ID" value="SDQ18951.1"/>
    <property type="molecule type" value="Genomic_DNA"/>
</dbReference>
<dbReference type="Proteomes" id="UP000199301">
    <property type="component" value="Unassembled WGS sequence"/>
</dbReference>
<evidence type="ECO:0000256" key="6">
    <source>
        <dbReference type="ARBA" id="ARBA00023277"/>
    </source>
</evidence>
<keyword evidence="3" id="KW-0547">Nucleotide-binding</keyword>
<dbReference type="EC" id="2.7.1.217" evidence="10"/>
<feature type="domain" description="Four-carbon acid sugar kinase nucleotide binding" evidence="14">
    <location>
        <begin position="261"/>
        <end position="418"/>
    </location>
</feature>
<dbReference type="STRING" id="995062.SAMN04489718_0687"/>
<keyword evidence="2" id="KW-0808">Transferase</keyword>
<evidence type="ECO:0000256" key="9">
    <source>
        <dbReference type="ARBA" id="ARBA00037335"/>
    </source>
</evidence>
<proteinExistence type="inferred from homology"/>
<keyword evidence="5" id="KW-0067">ATP-binding</keyword>
<dbReference type="Pfam" id="PF17042">
    <property type="entry name" value="NBD_C"/>
    <property type="match status" value="1"/>
</dbReference>
<dbReference type="Pfam" id="PF07005">
    <property type="entry name" value="SBD_N"/>
    <property type="match status" value="1"/>
</dbReference>
<sequence length="429" mass="46472">MSLRIGVIADDFTGATDIAGFLVSAGLRTVQLNRPGSARDLPEDMAVDAVVISLKTRSIQRDSAVEESLRALRILQDLDAERILFKYCSTFDSTAEGNIGPVADALLEALEESATAMVPGLPVNDRTVYRGHLFVEGVPLHESGMRHHPVTPMTDSNLMRLTEAQGRGTARNVPCGVVNRGSRAVHEAFQEAASDGVRYLVPDTLDDNHLDVLGEAFQDLRLVTGGSGIGWGIARALTRREAAGARRAAADRWRFTSGRGVVLSGSASEMTNRQVDHYRSVAPARALEVPRVLDDAEAYRRELREWVLRTPPEDLAPLVYATVEPEQLKSLQRRHGADELSRAIEGFFADLASELREHGVTRFIVAGGETSGAVTQALDVSGFEVGPQIAPGVPWTRSVDGELDIALKSGNFGDVEFFRAAQVEVTTHA</sequence>
<keyword evidence="6" id="KW-0119">Carbohydrate metabolism</keyword>
<evidence type="ECO:0000256" key="5">
    <source>
        <dbReference type="ARBA" id="ARBA00022840"/>
    </source>
</evidence>
<evidence type="ECO:0000259" key="14">
    <source>
        <dbReference type="Pfam" id="PF17042"/>
    </source>
</evidence>
<dbReference type="InterPro" id="IPR050007">
    <property type="entry name" value="OtnK"/>
</dbReference>
<evidence type="ECO:0000256" key="12">
    <source>
        <dbReference type="ARBA" id="ARBA00041377"/>
    </source>
</evidence>
<comment type="function">
    <text evidence="9">Catalyzes the ATP-dependent phosphorylation of 3-oxo-tetronate to 3-oxo-tetronate 4-phosphate.</text>
</comment>
<dbReference type="InterPro" id="IPR037051">
    <property type="entry name" value="4-carb_acid_sugar_kinase_N_sf"/>
</dbReference>
<name>A0A1H0YVJ7_9ACTN</name>
<dbReference type="GO" id="GO:0016301">
    <property type="term" value="F:kinase activity"/>
    <property type="evidence" value="ECO:0007669"/>
    <property type="project" value="UniProtKB-KW"/>
</dbReference>
<dbReference type="NCBIfam" id="NF043035">
    <property type="entry name" value="OxoTetrKin"/>
    <property type="match status" value="1"/>
</dbReference>
<evidence type="ECO:0000259" key="13">
    <source>
        <dbReference type="Pfam" id="PF07005"/>
    </source>
</evidence>
<dbReference type="InterPro" id="IPR042213">
    <property type="entry name" value="NBD_C_sf"/>
</dbReference>
<comment type="similarity">
    <text evidence="1">Belongs to the four-carbon acid sugar kinase family.</text>
</comment>
<dbReference type="Gene3D" id="3.40.50.10840">
    <property type="entry name" value="Putative sugar-binding, N-terminal domain"/>
    <property type="match status" value="1"/>
</dbReference>
<protein>
    <recommendedName>
        <fullName evidence="11">3-oxo-tetronate kinase</fullName>
        <ecNumber evidence="10">2.7.1.217</ecNumber>
    </recommendedName>
    <alternativeName>
        <fullName evidence="12">3-dehydrotetronate 4-kinase</fullName>
    </alternativeName>
</protein>
<evidence type="ECO:0000313" key="15">
    <source>
        <dbReference type="EMBL" id="SDQ18951.1"/>
    </source>
</evidence>
<dbReference type="Gene3D" id="3.40.980.20">
    <property type="entry name" value="Four-carbon acid sugar kinase, nucleotide binding domain"/>
    <property type="match status" value="1"/>
</dbReference>
<accession>A0A1H0YVJ7</accession>
<evidence type="ECO:0000256" key="8">
    <source>
        <dbReference type="ARBA" id="ARBA00036346"/>
    </source>
</evidence>
<dbReference type="AlphaFoldDB" id="A0A1H0YVJ7"/>
<keyword evidence="4" id="KW-0418">Kinase</keyword>
<comment type="catalytic activity">
    <reaction evidence="7">
        <text>3-dehydro-L-erythronate + ATP = 3-dehydro-4-O-phospho-L-erythronate + ADP + H(+)</text>
        <dbReference type="Rhea" id="RHEA:52552"/>
        <dbReference type="ChEBI" id="CHEBI:15378"/>
        <dbReference type="ChEBI" id="CHEBI:30616"/>
        <dbReference type="ChEBI" id="CHEBI:136592"/>
        <dbReference type="ChEBI" id="CHEBI:136670"/>
        <dbReference type="ChEBI" id="CHEBI:456216"/>
        <dbReference type="EC" id="2.7.1.217"/>
    </reaction>
</comment>
<dbReference type="InterPro" id="IPR031475">
    <property type="entry name" value="NBD_C"/>
</dbReference>
<comment type="catalytic activity">
    <reaction evidence="8">
        <text>3-dehydro-D-erythronate + ATP = 3-dehydro-4-O-phospho-D-erythronate + ADP + H(+)</text>
        <dbReference type="Rhea" id="RHEA:52556"/>
        <dbReference type="ChEBI" id="CHEBI:15378"/>
        <dbReference type="ChEBI" id="CHEBI:30616"/>
        <dbReference type="ChEBI" id="CHEBI:57958"/>
        <dbReference type="ChEBI" id="CHEBI:136593"/>
        <dbReference type="ChEBI" id="CHEBI:456216"/>
        <dbReference type="EC" id="2.7.1.217"/>
    </reaction>
</comment>
<dbReference type="GO" id="GO:0005524">
    <property type="term" value="F:ATP binding"/>
    <property type="evidence" value="ECO:0007669"/>
    <property type="project" value="UniProtKB-KW"/>
</dbReference>
<evidence type="ECO:0000313" key="16">
    <source>
        <dbReference type="Proteomes" id="UP000199301"/>
    </source>
</evidence>
<evidence type="ECO:0000256" key="2">
    <source>
        <dbReference type="ARBA" id="ARBA00022679"/>
    </source>
</evidence>
<reference evidence="16" key="1">
    <citation type="submission" date="2016-10" db="EMBL/GenBank/DDBJ databases">
        <authorList>
            <person name="Varghese N."/>
            <person name="Submissions S."/>
        </authorList>
    </citation>
    <scope>NUCLEOTIDE SEQUENCE [LARGE SCALE GENOMIC DNA]</scope>
    <source>
        <strain evidence="16">DSM 45459</strain>
    </source>
</reference>
<keyword evidence="16" id="KW-1185">Reference proteome</keyword>